<gene>
    <name evidence="6" type="ORF">FNW02_01945</name>
</gene>
<dbReference type="GO" id="GO:0005737">
    <property type="term" value="C:cytoplasm"/>
    <property type="evidence" value="ECO:0007669"/>
    <property type="project" value="TreeGrafter"/>
</dbReference>
<feature type="domain" description="Nudix hydrolase" evidence="5">
    <location>
        <begin position="7"/>
        <end position="134"/>
    </location>
</feature>
<keyword evidence="4" id="KW-0460">Magnesium</keyword>
<evidence type="ECO:0000313" key="7">
    <source>
        <dbReference type="Proteomes" id="UP001165986"/>
    </source>
</evidence>
<dbReference type="GO" id="GO:0071543">
    <property type="term" value="P:diphosphoinositol polyphosphate metabolic process"/>
    <property type="evidence" value="ECO:0007669"/>
    <property type="project" value="TreeGrafter"/>
</dbReference>
<dbReference type="RefSeq" id="WP_191755896.1">
    <property type="nucleotide sequence ID" value="NZ_VJXY01000001.1"/>
</dbReference>
<evidence type="ECO:0000256" key="1">
    <source>
        <dbReference type="ARBA" id="ARBA00001946"/>
    </source>
</evidence>
<dbReference type="GO" id="GO:1901907">
    <property type="term" value="P:diadenosine pentaphosphate catabolic process"/>
    <property type="evidence" value="ECO:0007669"/>
    <property type="project" value="TreeGrafter"/>
</dbReference>
<dbReference type="InterPro" id="IPR015797">
    <property type="entry name" value="NUDIX_hydrolase-like_dom_sf"/>
</dbReference>
<dbReference type="AlphaFoldDB" id="A0AA40SSW5"/>
<comment type="caution">
    <text evidence="6">The sequence shown here is derived from an EMBL/GenBank/DDBJ whole genome shotgun (WGS) entry which is preliminary data.</text>
</comment>
<evidence type="ECO:0000256" key="3">
    <source>
        <dbReference type="ARBA" id="ARBA00022801"/>
    </source>
</evidence>
<dbReference type="GO" id="GO:0046872">
    <property type="term" value="F:metal ion binding"/>
    <property type="evidence" value="ECO:0007669"/>
    <property type="project" value="UniProtKB-KW"/>
</dbReference>
<reference evidence="6" key="1">
    <citation type="submission" date="2019-07" db="EMBL/GenBank/DDBJ databases">
        <title>Toxilogical consequences of a new and cryptic species of cyanobacteria (Komarekiella delphini-convector) recovered from the epidermis of a bottlenose dolphin and 1500 ft. in the air.</title>
        <authorList>
            <person name="Brown A.O."/>
            <person name="Dvorak P."/>
            <person name="Villanueva C.D."/>
            <person name="Foss A.J."/>
            <person name="Garvey A.D."/>
            <person name="Gibson Q.A."/>
            <person name="Johansen J.R."/>
            <person name="Casamatta D.A."/>
        </authorList>
    </citation>
    <scope>NUCLEOTIDE SEQUENCE</scope>
    <source>
        <strain evidence="6">SJRDD-AB1</strain>
    </source>
</reference>
<evidence type="ECO:0000259" key="5">
    <source>
        <dbReference type="PROSITE" id="PS51462"/>
    </source>
</evidence>
<dbReference type="Proteomes" id="UP001165986">
    <property type="component" value="Unassembled WGS sequence"/>
</dbReference>
<dbReference type="PANTHER" id="PTHR12629">
    <property type="entry name" value="DIPHOSPHOINOSITOL POLYPHOSPHATE PHOSPHOHYDROLASE"/>
    <property type="match status" value="1"/>
</dbReference>
<proteinExistence type="predicted"/>
<dbReference type="GO" id="GO:0034431">
    <property type="term" value="F:bis(5'-adenosyl)-hexaphosphatase activity"/>
    <property type="evidence" value="ECO:0007669"/>
    <property type="project" value="TreeGrafter"/>
</dbReference>
<dbReference type="SUPFAM" id="SSF55811">
    <property type="entry name" value="Nudix"/>
    <property type="match status" value="1"/>
</dbReference>
<keyword evidence="2" id="KW-0479">Metal-binding</keyword>
<evidence type="ECO:0000313" key="6">
    <source>
        <dbReference type="EMBL" id="MBD6614659.1"/>
    </source>
</evidence>
<dbReference type="GO" id="GO:0000298">
    <property type="term" value="F:endopolyphosphatase activity"/>
    <property type="evidence" value="ECO:0007669"/>
    <property type="project" value="TreeGrafter"/>
</dbReference>
<dbReference type="Gene3D" id="3.90.79.10">
    <property type="entry name" value="Nucleoside Triphosphate Pyrophosphohydrolase"/>
    <property type="match status" value="1"/>
</dbReference>
<dbReference type="InterPro" id="IPR000086">
    <property type="entry name" value="NUDIX_hydrolase_dom"/>
</dbReference>
<protein>
    <submittedName>
        <fullName evidence="6">NUDIX hydrolase</fullName>
    </submittedName>
</protein>
<dbReference type="Pfam" id="PF00293">
    <property type="entry name" value="NUDIX"/>
    <property type="match status" value="1"/>
</dbReference>
<dbReference type="GO" id="GO:0034432">
    <property type="term" value="F:bis(5'-adenosyl)-pentaphosphatase activity"/>
    <property type="evidence" value="ECO:0007669"/>
    <property type="project" value="TreeGrafter"/>
</dbReference>
<keyword evidence="7" id="KW-1185">Reference proteome</keyword>
<dbReference type="EMBL" id="VJXY01000001">
    <property type="protein sequence ID" value="MBD6614659.1"/>
    <property type="molecule type" value="Genomic_DNA"/>
</dbReference>
<accession>A0AA40SSW5</accession>
<dbReference type="PROSITE" id="PS51462">
    <property type="entry name" value="NUDIX"/>
    <property type="match status" value="1"/>
</dbReference>
<evidence type="ECO:0000256" key="2">
    <source>
        <dbReference type="ARBA" id="ARBA00022723"/>
    </source>
</evidence>
<dbReference type="InterPro" id="IPR047198">
    <property type="entry name" value="DDP-like_NUDIX"/>
</dbReference>
<keyword evidence="3 6" id="KW-0378">Hydrolase</keyword>
<dbReference type="CDD" id="cd04666">
    <property type="entry name" value="NUDIX_DIPP2_like_Nudt4"/>
    <property type="match status" value="1"/>
</dbReference>
<dbReference type="GO" id="GO:1901909">
    <property type="term" value="P:diadenosine hexaphosphate catabolic process"/>
    <property type="evidence" value="ECO:0007669"/>
    <property type="project" value="TreeGrafter"/>
</dbReference>
<evidence type="ECO:0000256" key="4">
    <source>
        <dbReference type="ARBA" id="ARBA00022842"/>
    </source>
</evidence>
<dbReference type="GO" id="GO:1901911">
    <property type="term" value="P:adenosine 5'-(hexahydrogen pentaphosphate) catabolic process"/>
    <property type="evidence" value="ECO:0007669"/>
    <property type="project" value="TreeGrafter"/>
</dbReference>
<dbReference type="GO" id="GO:0008486">
    <property type="term" value="F:diphosphoinositol-polyphosphate diphosphatase activity"/>
    <property type="evidence" value="ECO:0007669"/>
    <property type="project" value="TreeGrafter"/>
</dbReference>
<comment type="cofactor">
    <cofactor evidence="1">
        <name>Mg(2+)</name>
        <dbReference type="ChEBI" id="CHEBI:18420"/>
    </cofactor>
</comment>
<organism evidence="6 7">
    <name type="scientific">Komarekiella delphini-convector SJRDD-AB1</name>
    <dbReference type="NCBI Taxonomy" id="2593771"/>
    <lineage>
        <taxon>Bacteria</taxon>
        <taxon>Bacillati</taxon>
        <taxon>Cyanobacteriota</taxon>
        <taxon>Cyanophyceae</taxon>
        <taxon>Nostocales</taxon>
        <taxon>Nostocaceae</taxon>
        <taxon>Komarekiella</taxon>
        <taxon>Komarekiella delphini-convector</taxon>
    </lineage>
</organism>
<sequence length="165" mass="19162">MSRKVSKVFEQSGVIPYRFRNGKIEILLISTRNYQHWVIPKGDIPNGMSPPDSAAKEAWEEAGVIGQVDANELGTYKYRKRGRIYQVKMYLLPVEIVSEDYPEANQRKRQWLDVNKAIRRLKFSSLKRILKSFFQSKSIFVHLDAGQMNFSIDVYTQCPESEETP</sequence>
<dbReference type="PANTHER" id="PTHR12629:SF0">
    <property type="entry name" value="DIPHOSPHOINOSITOL-POLYPHOSPHATE DIPHOSPHATASE"/>
    <property type="match status" value="1"/>
</dbReference>
<name>A0AA40SSW5_9NOST</name>